<comment type="caution">
    <text evidence="1">The sequence shown here is derived from an EMBL/GenBank/DDBJ whole genome shotgun (WGS) entry which is preliminary data.</text>
</comment>
<dbReference type="RefSeq" id="WP_036882483.1">
    <property type="nucleotide sequence ID" value="NZ_JRNR01000018.1"/>
</dbReference>
<proteinExistence type="predicted"/>
<accession>A0A096CXH9</accession>
<dbReference type="Proteomes" id="UP000029538">
    <property type="component" value="Unassembled WGS sequence"/>
</dbReference>
<evidence type="ECO:0000313" key="2">
    <source>
        <dbReference type="Proteomes" id="UP000029538"/>
    </source>
</evidence>
<reference evidence="1 2" key="1">
    <citation type="submission" date="2014-07" db="EMBL/GenBank/DDBJ databases">
        <authorList>
            <person name="McCorrison J."/>
            <person name="Sanka R."/>
            <person name="Torralba M."/>
            <person name="Gillis M."/>
            <person name="Haft D.H."/>
            <person name="Methe B."/>
            <person name="Sutton G."/>
            <person name="Nelson K.E."/>
        </authorList>
    </citation>
    <scope>NUCLEOTIDE SEQUENCE [LARGE SCALE GENOMIC DNA]</scope>
    <source>
        <strain evidence="1 2">DNF00882</strain>
    </source>
</reference>
<protein>
    <submittedName>
        <fullName evidence="1">Uncharacterized protein</fullName>
    </submittedName>
</protein>
<gene>
    <name evidence="1" type="ORF">HMPREF0654_02840</name>
</gene>
<dbReference type="EMBL" id="JRNR01000018">
    <property type="protein sequence ID" value="KGF50014.1"/>
    <property type="molecule type" value="Genomic_DNA"/>
</dbReference>
<organism evidence="1 2">
    <name type="scientific">Prevotella disiens DNF00882</name>
    <dbReference type="NCBI Taxonomy" id="1401075"/>
    <lineage>
        <taxon>Bacteria</taxon>
        <taxon>Pseudomonadati</taxon>
        <taxon>Bacteroidota</taxon>
        <taxon>Bacteroidia</taxon>
        <taxon>Bacteroidales</taxon>
        <taxon>Prevotellaceae</taxon>
        <taxon>Prevotella</taxon>
    </lineage>
</organism>
<dbReference type="AlphaFoldDB" id="A0A096CXH9"/>
<sequence>MKTKKKENIAMRISAVIIMLFIGNGIWAQNAILKNPKFKVGQTATYEFTLEQKQSGEPDSINTMLDFTQIARNKDYFFGYKEMQEPYLSCKIRLKVLNVTPHTTTMQVDLLESVNYSNKKVESFGDSLMYYKLNDIFKNCPLILTFSSDMKEYVISNGEEAINKIYDILWNNIQSSLRQKREVLNQFYNNFLQETLSLMNGRNIDYTMFLYFFYAPSLLDLIQTFATEMKEGTTTEGKPLDGTNRYMSYLTTKTTKNKKGEWTYLSDFSEYVMPTYHSDLEEKWESDNEVDSVEIDTMEADYNNDIAEVDTAVIDSSYYDTTEWDSVEIDSVEWVDSLDEYKPDSTLNEEDREANTHREIRIGKDYWPIEISKTITLEDKNIVWTYRRKIKRVENK</sequence>
<name>A0A096CXH9_9BACT</name>
<evidence type="ECO:0000313" key="1">
    <source>
        <dbReference type="EMBL" id="KGF50014.1"/>
    </source>
</evidence>